<protein>
    <submittedName>
        <fullName evidence="5">3-oxoacyl-(Acyl-carrier-protein) reductase</fullName>
        <ecNumber evidence="5">1.1.1.100</ecNumber>
    </submittedName>
</protein>
<name>A0A485LW28_9ZZZZ</name>
<dbReference type="FunFam" id="3.40.50.720:FF:000115">
    <property type="entry name" value="3-oxoacyl-[acyl-carrier-protein] reductase FabG"/>
    <property type="match status" value="1"/>
</dbReference>
<dbReference type="PANTHER" id="PTHR42879">
    <property type="entry name" value="3-OXOACYL-(ACYL-CARRIER-PROTEIN) REDUCTASE"/>
    <property type="match status" value="1"/>
</dbReference>
<sequence length="246" mass="25708">MKIDLSSQVAVVTGASRGIGASIARTLASCGAHVVVNYLKNADAARDVVESIQRAGGSAEGYAFDVSDQDQVKQAFQDIVNRLGRIDILVNNAAVSKDSLLLRIKAEDVDTMLGTNLKGAIFCSFHAARTMLKQKKGRIVNISSIVGLGGNPGQSVYAATKAGLIAFTKSLAKELGSRGILVNAVAPGLVETDMTRGLDIDALLQQVPLQRIGSPEDVAGLVAFLASDLSSYVTGQVFVIDGGLYT</sequence>
<dbReference type="AlphaFoldDB" id="A0A485LW28"/>
<dbReference type="Pfam" id="PF13561">
    <property type="entry name" value="adh_short_C2"/>
    <property type="match status" value="1"/>
</dbReference>
<dbReference type="InterPro" id="IPR050259">
    <property type="entry name" value="SDR"/>
</dbReference>
<dbReference type="NCBIfam" id="NF005559">
    <property type="entry name" value="PRK07231.1"/>
    <property type="match status" value="1"/>
</dbReference>
<dbReference type="SUPFAM" id="SSF51735">
    <property type="entry name" value="NAD(P)-binding Rossmann-fold domains"/>
    <property type="match status" value="1"/>
</dbReference>
<evidence type="ECO:0000313" key="5">
    <source>
        <dbReference type="EMBL" id="VFU12032.1"/>
    </source>
</evidence>
<dbReference type="Gene3D" id="3.40.50.720">
    <property type="entry name" value="NAD(P)-binding Rossmann-like Domain"/>
    <property type="match status" value="1"/>
</dbReference>
<dbReference type="InterPro" id="IPR057326">
    <property type="entry name" value="KR_dom"/>
</dbReference>
<evidence type="ECO:0000256" key="2">
    <source>
        <dbReference type="ARBA" id="ARBA00022857"/>
    </source>
</evidence>
<organism evidence="5">
    <name type="scientific">anaerobic digester metagenome</name>
    <dbReference type="NCBI Taxonomy" id="1263854"/>
    <lineage>
        <taxon>unclassified sequences</taxon>
        <taxon>metagenomes</taxon>
        <taxon>ecological metagenomes</taxon>
    </lineage>
</organism>
<dbReference type="PROSITE" id="PS00061">
    <property type="entry name" value="ADH_SHORT"/>
    <property type="match status" value="1"/>
</dbReference>
<dbReference type="NCBIfam" id="NF009466">
    <property type="entry name" value="PRK12826.1-2"/>
    <property type="match status" value="1"/>
</dbReference>
<dbReference type="PRINTS" id="PR00080">
    <property type="entry name" value="SDRFAMILY"/>
</dbReference>
<dbReference type="CDD" id="cd05333">
    <property type="entry name" value="BKR_SDR_c"/>
    <property type="match status" value="1"/>
</dbReference>
<dbReference type="SMART" id="SM00822">
    <property type="entry name" value="PKS_KR"/>
    <property type="match status" value="1"/>
</dbReference>
<gene>
    <name evidence="5" type="primary">fabG</name>
    <name evidence="5" type="ORF">SCFA_1210006</name>
</gene>
<dbReference type="EMBL" id="CAADRM010000026">
    <property type="protein sequence ID" value="VFU12032.1"/>
    <property type="molecule type" value="Genomic_DNA"/>
</dbReference>
<keyword evidence="2" id="KW-0521">NADP</keyword>
<dbReference type="GO" id="GO:0004316">
    <property type="term" value="F:3-oxoacyl-[acyl-carrier-protein] reductase (NADPH) activity"/>
    <property type="evidence" value="ECO:0007669"/>
    <property type="project" value="UniProtKB-EC"/>
</dbReference>
<dbReference type="InterPro" id="IPR036291">
    <property type="entry name" value="NAD(P)-bd_dom_sf"/>
</dbReference>
<feature type="domain" description="Ketoreductase" evidence="4">
    <location>
        <begin position="8"/>
        <end position="188"/>
    </location>
</feature>
<accession>A0A485LW28</accession>
<keyword evidence="3 5" id="KW-0560">Oxidoreductase</keyword>
<evidence type="ECO:0000259" key="4">
    <source>
        <dbReference type="SMART" id="SM00822"/>
    </source>
</evidence>
<reference evidence="5" key="1">
    <citation type="submission" date="2019-03" db="EMBL/GenBank/DDBJ databases">
        <authorList>
            <person name="Hao L."/>
        </authorList>
    </citation>
    <scope>NUCLEOTIDE SEQUENCE</scope>
</reference>
<dbReference type="PRINTS" id="PR00081">
    <property type="entry name" value="GDHRDH"/>
</dbReference>
<dbReference type="PANTHER" id="PTHR42879:SF2">
    <property type="entry name" value="3-OXOACYL-[ACYL-CARRIER-PROTEIN] REDUCTASE FABG"/>
    <property type="match status" value="1"/>
</dbReference>
<comment type="similarity">
    <text evidence="1">Belongs to the short-chain dehydrogenases/reductases (SDR) family.</text>
</comment>
<dbReference type="GO" id="GO:0032787">
    <property type="term" value="P:monocarboxylic acid metabolic process"/>
    <property type="evidence" value="ECO:0007669"/>
    <property type="project" value="UniProtKB-ARBA"/>
</dbReference>
<proteinExistence type="inferred from homology"/>
<dbReference type="InterPro" id="IPR002347">
    <property type="entry name" value="SDR_fam"/>
</dbReference>
<evidence type="ECO:0000256" key="1">
    <source>
        <dbReference type="ARBA" id="ARBA00006484"/>
    </source>
</evidence>
<evidence type="ECO:0000256" key="3">
    <source>
        <dbReference type="ARBA" id="ARBA00023002"/>
    </source>
</evidence>
<dbReference type="EC" id="1.1.1.100" evidence="5"/>
<dbReference type="InterPro" id="IPR020904">
    <property type="entry name" value="Sc_DH/Rdtase_CS"/>
</dbReference>